<dbReference type="SUPFAM" id="SSF143120">
    <property type="entry name" value="YefM-like"/>
    <property type="match status" value="1"/>
</dbReference>
<dbReference type="InterPro" id="IPR036165">
    <property type="entry name" value="YefM-like_sf"/>
</dbReference>
<comment type="similarity">
    <text evidence="1 2">Belongs to the phD/YefM antitoxin family.</text>
</comment>
<dbReference type="Gene3D" id="3.40.1620.10">
    <property type="entry name" value="YefM-like domain"/>
    <property type="match status" value="1"/>
</dbReference>
<dbReference type="InterPro" id="IPR051405">
    <property type="entry name" value="phD/YefM_antitoxin"/>
</dbReference>
<accession>A0A2H9UI28</accession>
<evidence type="ECO:0000256" key="1">
    <source>
        <dbReference type="ARBA" id="ARBA00009981"/>
    </source>
</evidence>
<organism evidence="3 4">
    <name type="scientific">Acinetobacter pseudolwoffii</name>
    <dbReference type="NCBI Taxonomy" id="2053287"/>
    <lineage>
        <taxon>Bacteria</taxon>
        <taxon>Pseudomonadati</taxon>
        <taxon>Pseudomonadota</taxon>
        <taxon>Gammaproteobacteria</taxon>
        <taxon>Moraxellales</taxon>
        <taxon>Moraxellaceae</taxon>
        <taxon>Acinetobacter</taxon>
    </lineage>
</organism>
<reference evidence="3 4" key="2">
    <citation type="submission" date="2017-12" db="EMBL/GenBank/DDBJ databases">
        <title>Revising the taxonomy of the Acinetobacter lwoffii group: the description of Acinetobacter pseudolwoffii sp. nov. and emended description of Acinetobacter lwoffii.</title>
        <authorList>
            <person name="Nemec A."/>
        </authorList>
    </citation>
    <scope>NUCLEOTIDE SEQUENCE [LARGE SCALE GENOMIC DNA]</scope>
    <source>
        <strain evidence="3 4">ANC 5347</strain>
    </source>
</reference>
<comment type="function">
    <text evidence="2">Antitoxin component of a type II toxin-antitoxin (TA) system.</text>
</comment>
<dbReference type="NCBIfam" id="TIGR01552">
    <property type="entry name" value="phd_fam"/>
    <property type="match status" value="1"/>
</dbReference>
<dbReference type="Gene3D" id="6.10.250.330">
    <property type="match status" value="1"/>
</dbReference>
<protein>
    <recommendedName>
        <fullName evidence="2">Antitoxin</fullName>
    </recommendedName>
</protein>
<proteinExistence type="inferred from homology"/>
<dbReference type="RefSeq" id="WP_000557944.1">
    <property type="nucleotide sequence ID" value="NZ_PGOZ01000028.1"/>
</dbReference>
<evidence type="ECO:0000256" key="2">
    <source>
        <dbReference type="RuleBase" id="RU362080"/>
    </source>
</evidence>
<dbReference type="PANTHER" id="PTHR33713">
    <property type="entry name" value="ANTITOXIN YAFN-RELATED"/>
    <property type="match status" value="1"/>
</dbReference>
<dbReference type="InterPro" id="IPR006442">
    <property type="entry name" value="Antitoxin_Phd/YefM"/>
</dbReference>
<dbReference type="PANTHER" id="PTHR33713:SF6">
    <property type="entry name" value="ANTITOXIN YEFM"/>
    <property type="match status" value="1"/>
</dbReference>
<dbReference type="Proteomes" id="UP000242351">
    <property type="component" value="Unassembled WGS sequence"/>
</dbReference>
<evidence type="ECO:0000313" key="3">
    <source>
        <dbReference type="EMBL" id="PJI31363.1"/>
    </source>
</evidence>
<sequence length="87" mass="9835">MHVFTYTDARNNLKSVLDKVIDDVDVAFITRKEGGHAVVMGQDHYDSLMETLYLLSSPNNASRLNESIAQLRAGKTKHRELIEDDES</sequence>
<reference evidence="3 4" key="1">
    <citation type="submission" date="2017-11" db="EMBL/GenBank/DDBJ databases">
        <authorList>
            <person name="Han C.G."/>
        </authorList>
    </citation>
    <scope>NUCLEOTIDE SEQUENCE [LARGE SCALE GENOMIC DNA]</scope>
    <source>
        <strain evidence="3 4">ANC 5347</strain>
    </source>
</reference>
<name>A0A2H9UI28_9GAMM</name>
<evidence type="ECO:0000313" key="4">
    <source>
        <dbReference type="Proteomes" id="UP000242351"/>
    </source>
</evidence>
<dbReference type="GeneID" id="84211603"/>
<dbReference type="Pfam" id="PF02604">
    <property type="entry name" value="PhdYeFM_antitox"/>
    <property type="match status" value="1"/>
</dbReference>
<comment type="caution">
    <text evidence="3">The sequence shown here is derived from an EMBL/GenBank/DDBJ whole genome shotgun (WGS) entry which is preliminary data.</text>
</comment>
<gene>
    <name evidence="3" type="ORF">CU320_14540</name>
</gene>
<dbReference type="EMBL" id="PGOZ01000028">
    <property type="protein sequence ID" value="PJI31363.1"/>
    <property type="molecule type" value="Genomic_DNA"/>
</dbReference>
<dbReference type="AlphaFoldDB" id="A0A2H9UI28"/>